<accession>A0A2B4RK62</accession>
<gene>
    <name evidence="1" type="ORF">AWC38_SpisGene16819</name>
</gene>
<protein>
    <submittedName>
        <fullName evidence="1">Uncharacterized protein</fullName>
    </submittedName>
</protein>
<organism evidence="1 2">
    <name type="scientific">Stylophora pistillata</name>
    <name type="common">Smooth cauliflower coral</name>
    <dbReference type="NCBI Taxonomy" id="50429"/>
    <lineage>
        <taxon>Eukaryota</taxon>
        <taxon>Metazoa</taxon>
        <taxon>Cnidaria</taxon>
        <taxon>Anthozoa</taxon>
        <taxon>Hexacorallia</taxon>
        <taxon>Scleractinia</taxon>
        <taxon>Astrocoeniina</taxon>
        <taxon>Pocilloporidae</taxon>
        <taxon>Stylophora</taxon>
    </lineage>
</organism>
<dbReference type="SUPFAM" id="SSF47391">
    <property type="entry name" value="Dimerization-anchoring domain of cAMP-dependent PK regulatory subunit"/>
    <property type="match status" value="1"/>
</dbReference>
<dbReference type="Proteomes" id="UP000225706">
    <property type="component" value="Unassembled WGS sequence"/>
</dbReference>
<sequence length="110" mass="12827">MAKNSDVGESAGVKDFFTTDRNDLYSYTECRAIGKNFLKELKQAVIGKNLQEIEEPHAKATKYLEETEILHLLEDLITKLVFKRPEKPMEFLVKEIEEFKRRGSERQSMD</sequence>
<comment type="caution">
    <text evidence="1">The sequence shown here is derived from an EMBL/GenBank/DDBJ whole genome shotgun (WGS) entry which is preliminary data.</text>
</comment>
<proteinExistence type="predicted"/>
<dbReference type="Gene3D" id="1.20.890.10">
    <property type="entry name" value="cAMP-dependent protein kinase regulatory subunit, dimerization-anchoring domain"/>
    <property type="match status" value="1"/>
</dbReference>
<dbReference type="AlphaFoldDB" id="A0A2B4RK62"/>
<keyword evidence="2" id="KW-1185">Reference proteome</keyword>
<evidence type="ECO:0000313" key="1">
    <source>
        <dbReference type="EMBL" id="PFX18784.1"/>
    </source>
</evidence>
<reference evidence="2" key="1">
    <citation type="journal article" date="2017" name="bioRxiv">
        <title>Comparative analysis of the genomes of Stylophora pistillata and Acropora digitifera provides evidence for extensive differences between species of corals.</title>
        <authorList>
            <person name="Voolstra C.R."/>
            <person name="Li Y."/>
            <person name="Liew Y.J."/>
            <person name="Baumgarten S."/>
            <person name="Zoccola D."/>
            <person name="Flot J.-F."/>
            <person name="Tambutte S."/>
            <person name="Allemand D."/>
            <person name="Aranda M."/>
        </authorList>
    </citation>
    <scope>NUCLEOTIDE SEQUENCE [LARGE SCALE GENOMIC DNA]</scope>
</reference>
<dbReference type="OrthoDB" id="522106at2759"/>
<name>A0A2B4RK62_STYPI</name>
<evidence type="ECO:0000313" key="2">
    <source>
        <dbReference type="Proteomes" id="UP000225706"/>
    </source>
</evidence>
<dbReference type="EMBL" id="LSMT01000392">
    <property type="protein sequence ID" value="PFX18784.1"/>
    <property type="molecule type" value="Genomic_DNA"/>
</dbReference>